<evidence type="ECO:0008006" key="3">
    <source>
        <dbReference type="Google" id="ProtNLM"/>
    </source>
</evidence>
<protein>
    <recommendedName>
        <fullName evidence="3">ATP-grasp domain-containing protein</fullName>
    </recommendedName>
</protein>
<dbReference type="Proteomes" id="UP001500967">
    <property type="component" value="Unassembled WGS sequence"/>
</dbReference>
<dbReference type="PANTHER" id="PTHR39217:SF1">
    <property type="entry name" value="GLUTATHIONE SYNTHETASE"/>
    <property type="match status" value="1"/>
</dbReference>
<proteinExistence type="predicted"/>
<evidence type="ECO:0000313" key="1">
    <source>
        <dbReference type="EMBL" id="GAA0271134.1"/>
    </source>
</evidence>
<evidence type="ECO:0000313" key="2">
    <source>
        <dbReference type="Proteomes" id="UP001500967"/>
    </source>
</evidence>
<dbReference type="PANTHER" id="PTHR39217">
    <property type="match status" value="1"/>
</dbReference>
<dbReference type="InterPro" id="IPR053191">
    <property type="entry name" value="DcsG_Biosynth_Enzyme"/>
</dbReference>
<gene>
    <name evidence="1" type="ORF">GCM10009539_68030</name>
</gene>
<comment type="caution">
    <text evidence="1">The sequence shown here is derived from an EMBL/GenBank/DDBJ whole genome shotgun (WGS) entry which is preliminary data.</text>
</comment>
<dbReference type="EMBL" id="BAAAGX010000029">
    <property type="protein sequence ID" value="GAA0271134.1"/>
    <property type="molecule type" value="Genomic_DNA"/>
</dbReference>
<dbReference type="RefSeq" id="WP_344653049.1">
    <property type="nucleotide sequence ID" value="NZ_BAAAGX010000029.1"/>
</dbReference>
<reference evidence="1 2" key="1">
    <citation type="journal article" date="2019" name="Int. J. Syst. Evol. Microbiol.">
        <title>The Global Catalogue of Microorganisms (GCM) 10K type strain sequencing project: providing services to taxonomists for standard genome sequencing and annotation.</title>
        <authorList>
            <consortium name="The Broad Institute Genomics Platform"/>
            <consortium name="The Broad Institute Genome Sequencing Center for Infectious Disease"/>
            <person name="Wu L."/>
            <person name="Ma J."/>
        </authorList>
    </citation>
    <scope>NUCLEOTIDE SEQUENCE [LARGE SCALE GENOMIC DNA]</scope>
    <source>
        <strain evidence="1 2">JCM 10425</strain>
    </source>
</reference>
<keyword evidence="2" id="KW-1185">Reference proteome</keyword>
<organism evidence="1 2">
    <name type="scientific">Cryptosporangium japonicum</name>
    <dbReference type="NCBI Taxonomy" id="80872"/>
    <lineage>
        <taxon>Bacteria</taxon>
        <taxon>Bacillati</taxon>
        <taxon>Actinomycetota</taxon>
        <taxon>Actinomycetes</taxon>
        <taxon>Cryptosporangiales</taxon>
        <taxon>Cryptosporangiaceae</taxon>
        <taxon>Cryptosporangium</taxon>
    </lineage>
</organism>
<dbReference type="SUPFAM" id="SSF56059">
    <property type="entry name" value="Glutathione synthetase ATP-binding domain-like"/>
    <property type="match status" value="1"/>
</dbReference>
<name>A0ABN0V283_9ACTN</name>
<sequence length="285" mass="30626">MRIVLVTATELPVPEDVELPVLQAAASRAGLTADVACWDDPAIEWDRYDLALIRSTWNYPKHLERFRAWADATAAVTRLVNGPAIVHWNSVKTYLGDLVAAGVPTVATTYLAPGEPVELPGFGDLVVKPTVGSGARMARRFRGGTLSAAPAHVRWLHAEGHTAMVQPFQHRVETDGERALVHVGGEFSHAIVKGAVLSSVTGVRGETAHPDVRPYEPTAAEHEVALAALAVAPEAPLYGRIDLVLDDTGRPVVMEAELIEPHLFLQHAPGAADRLLRTVKELLAG</sequence>
<accession>A0ABN0V283</accession>